<dbReference type="HOGENOM" id="CLU_095995_2_0_6"/>
<protein>
    <recommendedName>
        <fullName evidence="4">Threonine efflux protein</fullName>
    </recommendedName>
</protein>
<evidence type="ECO:0000256" key="1">
    <source>
        <dbReference type="SAM" id="Phobius"/>
    </source>
</evidence>
<feature type="transmembrane region" description="Helical" evidence="1">
    <location>
        <begin position="68"/>
        <end position="89"/>
    </location>
</feature>
<keyword evidence="1" id="KW-0812">Transmembrane</keyword>
<dbReference type="Proteomes" id="UP000014568">
    <property type="component" value="Unassembled WGS sequence"/>
</dbReference>
<feature type="transmembrane region" description="Helical" evidence="1">
    <location>
        <begin position="109"/>
        <end position="127"/>
    </location>
</feature>
<accession>S3MQN1</accession>
<evidence type="ECO:0000313" key="2">
    <source>
        <dbReference type="EMBL" id="EPF69927.1"/>
    </source>
</evidence>
<dbReference type="AlphaFoldDB" id="S3MQN1"/>
<feature type="transmembrane region" description="Helical" evidence="1">
    <location>
        <begin position="40"/>
        <end position="62"/>
    </location>
</feature>
<reference evidence="2 3" key="1">
    <citation type="submission" date="2013-06" db="EMBL/GenBank/DDBJ databases">
        <title>The Genome Sequence of Acinetobacter rudis CIP 110305.</title>
        <authorList>
            <consortium name="The Broad Institute Genome Sequencing Platform"/>
            <consortium name="The Broad Institute Genome Sequencing Center for Infectious Disease"/>
            <person name="Cerqueira G."/>
            <person name="Feldgarden M."/>
            <person name="Courvalin P."/>
            <person name="Perichon B."/>
            <person name="Grillot-Courvalin C."/>
            <person name="Clermont D."/>
            <person name="Rocha E."/>
            <person name="Yoon E.-J."/>
            <person name="Nemec A."/>
            <person name="Young S.K."/>
            <person name="Zeng Q."/>
            <person name="Gargeya S."/>
            <person name="Fitzgerald M."/>
            <person name="Abouelleil A."/>
            <person name="Alvarado L."/>
            <person name="Berlin A.M."/>
            <person name="Chapman S.B."/>
            <person name="Dewar J."/>
            <person name="Goldberg J."/>
            <person name="Griggs A."/>
            <person name="Gujja S."/>
            <person name="Hansen M."/>
            <person name="Howarth C."/>
            <person name="Imamovic A."/>
            <person name="Larimer J."/>
            <person name="McCowan C."/>
            <person name="Murphy C."/>
            <person name="Pearson M."/>
            <person name="Priest M."/>
            <person name="Roberts A."/>
            <person name="Saif S."/>
            <person name="Shea T."/>
            <person name="Sykes S."/>
            <person name="Wortman J."/>
            <person name="Nusbaum C."/>
            <person name="Birren B."/>
        </authorList>
    </citation>
    <scope>NUCLEOTIDE SEQUENCE [LARGE SCALE GENOMIC DNA]</scope>
    <source>
        <strain evidence="2 3">CIP 110305</strain>
    </source>
</reference>
<dbReference type="OrthoDB" id="6710777at2"/>
<keyword evidence="1" id="KW-1133">Transmembrane helix</keyword>
<keyword evidence="1" id="KW-0472">Membrane</keyword>
<name>S3MQN1_9GAMM</name>
<sequence>MIESWFFIFAVVMVLLVPDSSNAILANSAHQHGILKTLKFLPIGILSYFYGISLWALIVHLGLPVWPVLLHILHVCSGLYVICLACHLWKISQLEEHHLKFLELKSKHIFLTILKNPKTILFSIGIFPFKTWDSFENYIWVLIVFCVCWIFCSLFWMYFGRNLLSGKIRGISANHYYKGSALLLMFGMLPVFFGFFSKN</sequence>
<dbReference type="PATRIC" id="fig|421052.3.peg.3421"/>
<dbReference type="eggNOG" id="COG1280">
    <property type="taxonomic scope" value="Bacteria"/>
</dbReference>
<dbReference type="EMBL" id="ATGI01000039">
    <property type="protein sequence ID" value="EPF69927.1"/>
    <property type="molecule type" value="Genomic_DNA"/>
</dbReference>
<feature type="transmembrane region" description="Helical" evidence="1">
    <location>
        <begin position="180"/>
        <end position="197"/>
    </location>
</feature>
<feature type="transmembrane region" description="Helical" evidence="1">
    <location>
        <begin position="6"/>
        <end position="28"/>
    </location>
</feature>
<comment type="caution">
    <text evidence="2">The sequence shown here is derived from an EMBL/GenBank/DDBJ whole genome shotgun (WGS) entry which is preliminary data.</text>
</comment>
<evidence type="ECO:0000313" key="3">
    <source>
        <dbReference type="Proteomes" id="UP000014568"/>
    </source>
</evidence>
<gene>
    <name evidence="2" type="ORF">F945_03489</name>
</gene>
<keyword evidence="3" id="KW-1185">Reference proteome</keyword>
<organism evidence="2 3">
    <name type="scientific">Acinetobacter rudis CIP 110305</name>
    <dbReference type="NCBI Taxonomy" id="421052"/>
    <lineage>
        <taxon>Bacteria</taxon>
        <taxon>Pseudomonadati</taxon>
        <taxon>Pseudomonadota</taxon>
        <taxon>Gammaproteobacteria</taxon>
        <taxon>Moraxellales</taxon>
        <taxon>Moraxellaceae</taxon>
        <taxon>Acinetobacter</taxon>
    </lineage>
</organism>
<feature type="transmembrane region" description="Helical" evidence="1">
    <location>
        <begin position="139"/>
        <end position="159"/>
    </location>
</feature>
<evidence type="ECO:0008006" key="4">
    <source>
        <dbReference type="Google" id="ProtNLM"/>
    </source>
</evidence>
<dbReference type="STRING" id="632955.GCA_000829675_02705"/>
<dbReference type="RefSeq" id="WP_016657849.1">
    <property type="nucleotide sequence ID" value="NZ_KE340355.1"/>
</dbReference>
<proteinExistence type="predicted"/>